<dbReference type="OrthoDB" id="9793736at2"/>
<dbReference type="Gene3D" id="3.40.30.10">
    <property type="entry name" value="Glutaredoxin"/>
    <property type="match status" value="1"/>
</dbReference>
<dbReference type="InterPro" id="IPR004045">
    <property type="entry name" value="Glutathione_S-Trfase_N"/>
</dbReference>
<dbReference type="Pfam" id="PF13417">
    <property type="entry name" value="GST_N_3"/>
    <property type="match status" value="1"/>
</dbReference>
<dbReference type="InterPro" id="IPR036249">
    <property type="entry name" value="Thioredoxin-like_sf"/>
</dbReference>
<accession>A0A1I1I6V4</accession>
<protein>
    <submittedName>
        <fullName evidence="2">Glutaredoxin</fullName>
    </submittedName>
</protein>
<dbReference type="STRING" id="402385.SAMN05421848_1031"/>
<dbReference type="SUPFAM" id="SSF52833">
    <property type="entry name" value="Thioredoxin-like"/>
    <property type="match status" value="1"/>
</dbReference>
<dbReference type="EMBL" id="FOLY01000002">
    <property type="protein sequence ID" value="SFC31811.1"/>
    <property type="molecule type" value="Genomic_DNA"/>
</dbReference>
<organism evidence="2 3">
    <name type="scientific">Kushneria avicenniae</name>
    <dbReference type="NCBI Taxonomy" id="402385"/>
    <lineage>
        <taxon>Bacteria</taxon>
        <taxon>Pseudomonadati</taxon>
        <taxon>Pseudomonadota</taxon>
        <taxon>Gammaproteobacteria</taxon>
        <taxon>Oceanospirillales</taxon>
        <taxon>Halomonadaceae</taxon>
        <taxon>Kushneria</taxon>
    </lineage>
</organism>
<feature type="domain" description="GST N-terminal" evidence="1">
    <location>
        <begin position="51"/>
        <end position="129"/>
    </location>
</feature>
<name>A0A1I1I6V4_9GAMM</name>
<keyword evidence="3" id="KW-1185">Reference proteome</keyword>
<dbReference type="RefSeq" id="WP_090131419.1">
    <property type="nucleotide sequence ID" value="NZ_FOLY01000002.1"/>
</dbReference>
<dbReference type="PROSITE" id="PS51354">
    <property type="entry name" value="GLUTAREDOXIN_2"/>
    <property type="match status" value="1"/>
</dbReference>
<evidence type="ECO:0000259" key="1">
    <source>
        <dbReference type="Pfam" id="PF13417"/>
    </source>
</evidence>
<sequence length="134" mass="15407">MKIVMRYFFKTVRLVLAPVMIARDRFGRPEPITRPPQAQAEVDRACEQLSLYQFRTCPFCVKVRHEMHRLALPIELRDTQHDDAARQALKAGGGRVKVPCLAIEGENGQTEWMYESDAIKGYLQKRFEPETATA</sequence>
<reference evidence="3" key="1">
    <citation type="submission" date="2016-10" db="EMBL/GenBank/DDBJ databases">
        <authorList>
            <person name="Varghese N."/>
            <person name="Submissions S."/>
        </authorList>
    </citation>
    <scope>NUCLEOTIDE SEQUENCE [LARGE SCALE GENOMIC DNA]</scope>
    <source>
        <strain evidence="3">DSM 23439</strain>
    </source>
</reference>
<gene>
    <name evidence="2" type="ORF">SAMN05421848_1031</name>
</gene>
<evidence type="ECO:0000313" key="2">
    <source>
        <dbReference type="EMBL" id="SFC31811.1"/>
    </source>
</evidence>
<evidence type="ECO:0000313" key="3">
    <source>
        <dbReference type="Proteomes" id="UP000199046"/>
    </source>
</evidence>
<proteinExistence type="predicted"/>
<dbReference type="AlphaFoldDB" id="A0A1I1I6V4"/>
<dbReference type="Proteomes" id="UP000199046">
    <property type="component" value="Unassembled WGS sequence"/>
</dbReference>